<evidence type="ECO:0000313" key="1">
    <source>
        <dbReference type="EMBL" id="UXY20973.1"/>
    </source>
</evidence>
<keyword evidence="2" id="KW-1185">Reference proteome</keyword>
<sequence length="67" mass="7359">MWQVMQGTGAAIGFHRQGWGAFPGFDARVLWSAWAPDPTHRTVGRGHYTAEEAPGRITAELRGLPAR</sequence>
<dbReference type="RefSeq" id="WP_263231005.1">
    <property type="nucleotide sequence ID" value="NZ_CP106793.1"/>
</dbReference>
<organism evidence="1 2">
    <name type="scientific">Streptomyces cynarae</name>
    <dbReference type="NCBI Taxonomy" id="2981134"/>
    <lineage>
        <taxon>Bacteria</taxon>
        <taxon>Bacillati</taxon>
        <taxon>Actinomycetota</taxon>
        <taxon>Actinomycetes</taxon>
        <taxon>Kitasatosporales</taxon>
        <taxon>Streptomycetaceae</taxon>
        <taxon>Streptomyces</taxon>
    </lineage>
</organism>
<gene>
    <name evidence="1" type="ORF">N8I84_21480</name>
</gene>
<proteinExistence type="predicted"/>
<reference evidence="1" key="1">
    <citation type="submission" date="2022-10" db="EMBL/GenBank/DDBJ databases">
        <authorList>
            <person name="Mo P."/>
        </authorList>
    </citation>
    <scope>NUCLEOTIDE SEQUENCE</scope>
    <source>
        <strain evidence="1">HUAS 13-4</strain>
    </source>
</reference>
<dbReference type="EMBL" id="CP106793">
    <property type="protein sequence ID" value="UXY20973.1"/>
    <property type="molecule type" value="Genomic_DNA"/>
</dbReference>
<accession>A0ABY6E3K4</accession>
<dbReference type="Proteomes" id="UP001061298">
    <property type="component" value="Chromosome"/>
</dbReference>
<name>A0ABY6E3K4_9ACTN</name>
<protein>
    <submittedName>
        <fullName evidence="1">Uncharacterized protein</fullName>
    </submittedName>
</protein>
<evidence type="ECO:0000313" key="2">
    <source>
        <dbReference type="Proteomes" id="UP001061298"/>
    </source>
</evidence>